<dbReference type="InterPro" id="IPR036388">
    <property type="entry name" value="WH-like_DNA-bd_sf"/>
</dbReference>
<comment type="caution">
    <text evidence="13">The sequence shown here is derived from an EMBL/GenBank/DDBJ whole genome shotgun (WGS) entry which is preliminary data.</text>
</comment>
<dbReference type="InterPro" id="IPR051271">
    <property type="entry name" value="2C-system_Tx_regulators"/>
</dbReference>
<dbReference type="PROSITE" id="PS50110">
    <property type="entry name" value="RESPONSE_REGULATORY"/>
    <property type="match status" value="1"/>
</dbReference>
<evidence type="ECO:0000256" key="2">
    <source>
        <dbReference type="ARBA" id="ARBA00022490"/>
    </source>
</evidence>
<evidence type="ECO:0000256" key="11">
    <source>
        <dbReference type="SAM" id="MobiDB-lite"/>
    </source>
</evidence>
<dbReference type="InterPro" id="IPR036390">
    <property type="entry name" value="WH_DNA-bd_sf"/>
</dbReference>
<feature type="region of interest" description="Disordered" evidence="11">
    <location>
        <begin position="231"/>
        <end position="258"/>
    </location>
</feature>
<evidence type="ECO:0000256" key="5">
    <source>
        <dbReference type="ARBA" id="ARBA00023015"/>
    </source>
</evidence>
<proteinExistence type="predicted"/>
<evidence type="ECO:0000256" key="10">
    <source>
        <dbReference type="PROSITE-ProRule" id="PRU00169"/>
    </source>
</evidence>
<dbReference type="Gene3D" id="1.10.10.10">
    <property type="entry name" value="Winged helix-like DNA-binding domain superfamily/Winged helix DNA-binding domain"/>
    <property type="match status" value="1"/>
</dbReference>
<keyword evidence="14" id="KW-1185">Reference proteome</keyword>
<evidence type="ECO:0000256" key="6">
    <source>
        <dbReference type="ARBA" id="ARBA00023125"/>
    </source>
</evidence>
<dbReference type="Pfam" id="PF09339">
    <property type="entry name" value="HTH_IclR"/>
    <property type="match status" value="1"/>
</dbReference>
<dbReference type="InterPro" id="IPR005471">
    <property type="entry name" value="Tscrpt_reg_IclR_N"/>
</dbReference>
<feature type="compositionally biased region" description="Basic and acidic residues" evidence="11">
    <location>
        <begin position="239"/>
        <end position="258"/>
    </location>
</feature>
<dbReference type="PANTHER" id="PTHR45526:SF1">
    <property type="entry name" value="TRANSCRIPTIONAL REGULATORY PROTEIN DCUR-RELATED"/>
    <property type="match status" value="1"/>
</dbReference>
<dbReference type="Pfam" id="PF00072">
    <property type="entry name" value="Response_reg"/>
    <property type="match status" value="1"/>
</dbReference>
<keyword evidence="2 9" id="KW-0963">Cytoplasm</keyword>
<keyword evidence="6 9" id="KW-0238">DNA-binding</keyword>
<dbReference type="PANTHER" id="PTHR45526">
    <property type="entry name" value="TRANSCRIPTIONAL REGULATORY PROTEIN DPIA"/>
    <property type="match status" value="1"/>
</dbReference>
<dbReference type="InterPro" id="IPR011006">
    <property type="entry name" value="CheY-like_superfamily"/>
</dbReference>
<keyword evidence="5 9" id="KW-0805">Transcription regulation</keyword>
<sequence length="258" mass="28078">MSTQNQRIRVLIVEDEPAAAEALALHVGRVPGFGVAGHVRTGGEALKRTVAGGVDLVLLDIYLPDMSGLEVLRRLRAAGLTVDVIATTRARDLSVVQAAVSFGVTQYLVKPFTSAVVRQKLDRYAAYRASLAEQDLPVAQGEIDNLFGALRQTTENAGLPKGIGRESLQTVVASLRTALERDARGAHPEAEEEVGARSAAEIARELGMSRVTTRRYLEYLVDAGLARRQARYGGGTGRPEFEYRYLPDPHHNRPPDLR</sequence>
<keyword evidence="8 9" id="KW-0804">Transcription</keyword>
<keyword evidence="4 9" id="KW-0902">Two-component regulatory system</keyword>
<evidence type="ECO:0000256" key="3">
    <source>
        <dbReference type="ARBA" id="ARBA00022553"/>
    </source>
</evidence>
<evidence type="ECO:0000256" key="8">
    <source>
        <dbReference type="ARBA" id="ARBA00023163"/>
    </source>
</evidence>
<protein>
    <recommendedName>
        <fullName evidence="9">Transcriptional regulatory protein</fullName>
    </recommendedName>
</protein>
<feature type="domain" description="Response regulatory" evidence="12">
    <location>
        <begin position="9"/>
        <end position="125"/>
    </location>
</feature>
<dbReference type="PIRSF" id="PIRSF006171">
    <property type="entry name" value="RR_citrat_malat"/>
    <property type="match status" value="1"/>
</dbReference>
<evidence type="ECO:0000256" key="1">
    <source>
        <dbReference type="ARBA" id="ARBA00004496"/>
    </source>
</evidence>
<gene>
    <name evidence="13" type="ORF">RM445_23905</name>
</gene>
<dbReference type="SUPFAM" id="SSF46785">
    <property type="entry name" value="Winged helix' DNA-binding domain"/>
    <property type="match status" value="1"/>
</dbReference>
<keyword evidence="7 9" id="KW-0010">Activator</keyword>
<keyword evidence="3 10" id="KW-0597">Phosphoprotein</keyword>
<evidence type="ECO:0000313" key="14">
    <source>
        <dbReference type="Proteomes" id="UP001183202"/>
    </source>
</evidence>
<evidence type="ECO:0000256" key="9">
    <source>
        <dbReference type="PIRNR" id="PIRNR006171"/>
    </source>
</evidence>
<dbReference type="InterPro" id="IPR024187">
    <property type="entry name" value="Sig_transdc_resp-reg_cit/mal"/>
</dbReference>
<dbReference type="SMART" id="SM00448">
    <property type="entry name" value="REC"/>
    <property type="match status" value="1"/>
</dbReference>
<evidence type="ECO:0000313" key="13">
    <source>
        <dbReference type="EMBL" id="MDT0352573.1"/>
    </source>
</evidence>
<evidence type="ECO:0000256" key="4">
    <source>
        <dbReference type="ARBA" id="ARBA00023012"/>
    </source>
</evidence>
<evidence type="ECO:0000256" key="7">
    <source>
        <dbReference type="ARBA" id="ARBA00023159"/>
    </source>
</evidence>
<comment type="subcellular location">
    <subcellularLocation>
        <location evidence="1 9">Cytoplasm</location>
    </subcellularLocation>
</comment>
<accession>A0ABU2NGH9</accession>
<evidence type="ECO:0000259" key="12">
    <source>
        <dbReference type="PROSITE" id="PS50110"/>
    </source>
</evidence>
<dbReference type="SUPFAM" id="SSF52172">
    <property type="entry name" value="CheY-like"/>
    <property type="match status" value="1"/>
</dbReference>
<feature type="modified residue" description="4-aspartylphosphate" evidence="10">
    <location>
        <position position="60"/>
    </location>
</feature>
<name>A0ABU2NGH9_9PSEU</name>
<organism evidence="13 14">
    <name type="scientific">Pseudonocardia charpentierae</name>
    <dbReference type="NCBI Taxonomy" id="3075545"/>
    <lineage>
        <taxon>Bacteria</taxon>
        <taxon>Bacillati</taxon>
        <taxon>Actinomycetota</taxon>
        <taxon>Actinomycetes</taxon>
        <taxon>Pseudonocardiales</taxon>
        <taxon>Pseudonocardiaceae</taxon>
        <taxon>Pseudonocardia</taxon>
    </lineage>
</organism>
<dbReference type="Proteomes" id="UP001183202">
    <property type="component" value="Unassembled WGS sequence"/>
</dbReference>
<dbReference type="Gene3D" id="3.40.50.2300">
    <property type="match status" value="1"/>
</dbReference>
<dbReference type="RefSeq" id="WP_311559077.1">
    <property type="nucleotide sequence ID" value="NZ_JAVREJ010000019.1"/>
</dbReference>
<dbReference type="EMBL" id="JAVREJ010000019">
    <property type="protein sequence ID" value="MDT0352573.1"/>
    <property type="molecule type" value="Genomic_DNA"/>
</dbReference>
<dbReference type="InterPro" id="IPR001789">
    <property type="entry name" value="Sig_transdc_resp-reg_receiver"/>
</dbReference>
<reference evidence="14" key="1">
    <citation type="submission" date="2023-07" db="EMBL/GenBank/DDBJ databases">
        <title>30 novel species of actinomycetes from the DSMZ collection.</title>
        <authorList>
            <person name="Nouioui I."/>
        </authorList>
    </citation>
    <scope>NUCLEOTIDE SEQUENCE [LARGE SCALE GENOMIC DNA]</scope>
    <source>
        <strain evidence="14">DSM 45834</strain>
    </source>
</reference>